<comment type="caution">
    <text evidence="1">The sequence shown here is derived from an EMBL/GenBank/DDBJ whole genome shotgun (WGS) entry which is preliminary data.</text>
</comment>
<name>A0ABQ9UAY5_SAGOE</name>
<evidence type="ECO:0000313" key="1">
    <source>
        <dbReference type="EMBL" id="KAK2093900.1"/>
    </source>
</evidence>
<sequence>MTVWSEEPLGPAAPSGLCLFSHPRSVHHLCGTPFAFLSFCRKARGEAKKCRKVYGIEHRDQRPASASWTELARSLCSAPALPAAAVKKRRVTSSRQTPKEKEWQRGVWALLAKV</sequence>
<accession>A0ABQ9UAY5</accession>
<keyword evidence="2" id="KW-1185">Reference proteome</keyword>
<dbReference type="EMBL" id="JASSZA010000014">
    <property type="protein sequence ID" value="KAK2093900.1"/>
    <property type="molecule type" value="Genomic_DNA"/>
</dbReference>
<reference evidence="1 2" key="1">
    <citation type="submission" date="2023-05" db="EMBL/GenBank/DDBJ databases">
        <title>B98-5 Cell Line De Novo Hybrid Assembly: An Optical Mapping Approach.</title>
        <authorList>
            <person name="Kananen K."/>
            <person name="Auerbach J.A."/>
            <person name="Kautto E."/>
            <person name="Blachly J.S."/>
        </authorList>
    </citation>
    <scope>NUCLEOTIDE SEQUENCE [LARGE SCALE GENOMIC DNA]</scope>
    <source>
        <strain evidence="1">B95-8</strain>
        <tissue evidence="1">Cell line</tissue>
    </source>
</reference>
<organism evidence="1 2">
    <name type="scientific">Saguinus oedipus</name>
    <name type="common">Cotton-top tamarin</name>
    <name type="synonym">Oedipomidas oedipus</name>
    <dbReference type="NCBI Taxonomy" id="9490"/>
    <lineage>
        <taxon>Eukaryota</taxon>
        <taxon>Metazoa</taxon>
        <taxon>Chordata</taxon>
        <taxon>Craniata</taxon>
        <taxon>Vertebrata</taxon>
        <taxon>Euteleostomi</taxon>
        <taxon>Mammalia</taxon>
        <taxon>Eutheria</taxon>
        <taxon>Euarchontoglires</taxon>
        <taxon>Primates</taxon>
        <taxon>Haplorrhini</taxon>
        <taxon>Platyrrhini</taxon>
        <taxon>Cebidae</taxon>
        <taxon>Callitrichinae</taxon>
        <taxon>Saguinus</taxon>
    </lineage>
</organism>
<proteinExistence type="predicted"/>
<gene>
    <name evidence="1" type="ORF">P7K49_027638</name>
</gene>
<protein>
    <submittedName>
        <fullName evidence="1">Uncharacterized protein</fullName>
    </submittedName>
</protein>
<dbReference type="Proteomes" id="UP001266305">
    <property type="component" value="Unassembled WGS sequence"/>
</dbReference>
<evidence type="ECO:0000313" key="2">
    <source>
        <dbReference type="Proteomes" id="UP001266305"/>
    </source>
</evidence>